<dbReference type="InterPro" id="IPR018740">
    <property type="entry name" value="DUF2282_membr"/>
</dbReference>
<proteinExistence type="predicted"/>
<dbReference type="PATRIC" id="fig|45065.4.peg.457"/>
<dbReference type="Pfam" id="PF10048">
    <property type="entry name" value="DUF2282"/>
    <property type="match status" value="1"/>
</dbReference>
<dbReference type="STRING" id="45065.Lgee_0430"/>
<sequence>MKILNDTKAARASLAMAVFLSLAANPASADTSDVQQEKCYGISRAGMNDCATATASCAGSATRDNQPDAFIFLPKGLCTRITGASLTAGTSPASTDNKPTE</sequence>
<protein>
    <submittedName>
        <fullName evidence="1">Signal peptide protein</fullName>
    </submittedName>
</protein>
<evidence type="ECO:0000313" key="1">
    <source>
        <dbReference type="EMBL" id="KTD03773.1"/>
    </source>
</evidence>
<keyword evidence="2" id="KW-1185">Reference proteome</keyword>
<name>A0A0W0U7Y7_9GAMM</name>
<dbReference type="RefSeq" id="WP_051551080.1">
    <property type="nucleotide sequence ID" value="NZ_CAAAHN010000004.1"/>
</dbReference>
<dbReference type="OrthoDB" id="1551288at2"/>
<dbReference type="EMBL" id="LNYC01000009">
    <property type="protein sequence ID" value="KTD03773.1"/>
    <property type="molecule type" value="Genomic_DNA"/>
</dbReference>
<accession>A0A0W0U7Y7</accession>
<dbReference type="Proteomes" id="UP000054785">
    <property type="component" value="Unassembled WGS sequence"/>
</dbReference>
<organism evidence="1 2">
    <name type="scientific">Legionella geestiana</name>
    <dbReference type="NCBI Taxonomy" id="45065"/>
    <lineage>
        <taxon>Bacteria</taxon>
        <taxon>Pseudomonadati</taxon>
        <taxon>Pseudomonadota</taxon>
        <taxon>Gammaproteobacteria</taxon>
        <taxon>Legionellales</taxon>
        <taxon>Legionellaceae</taxon>
        <taxon>Legionella</taxon>
    </lineage>
</organism>
<dbReference type="AlphaFoldDB" id="A0A0W0U7Y7"/>
<gene>
    <name evidence="1" type="ORF">Lgee_0430</name>
</gene>
<evidence type="ECO:0000313" key="2">
    <source>
        <dbReference type="Proteomes" id="UP000054785"/>
    </source>
</evidence>
<comment type="caution">
    <text evidence="1">The sequence shown here is derived from an EMBL/GenBank/DDBJ whole genome shotgun (WGS) entry which is preliminary data.</text>
</comment>
<reference evidence="1 2" key="1">
    <citation type="submission" date="2015-11" db="EMBL/GenBank/DDBJ databases">
        <title>Genomic analysis of 38 Legionella species identifies large and diverse effector repertoires.</title>
        <authorList>
            <person name="Burstein D."/>
            <person name="Amaro F."/>
            <person name="Zusman T."/>
            <person name="Lifshitz Z."/>
            <person name="Cohen O."/>
            <person name="Gilbert J.A."/>
            <person name="Pupko T."/>
            <person name="Shuman H.A."/>
            <person name="Segal G."/>
        </authorList>
    </citation>
    <scope>NUCLEOTIDE SEQUENCE [LARGE SCALE GENOMIC DNA]</scope>
    <source>
        <strain evidence="1 2">ATCC 49504</strain>
    </source>
</reference>